<keyword evidence="5" id="KW-0378">Hydrolase</keyword>
<dbReference type="RefSeq" id="WP_394845432.1">
    <property type="nucleotide sequence ID" value="NZ_CP089982.1"/>
</dbReference>
<dbReference type="Pfam" id="PF02897">
    <property type="entry name" value="Peptidase_S9_N"/>
    <property type="match status" value="1"/>
</dbReference>
<dbReference type="EMBL" id="CP089982">
    <property type="protein sequence ID" value="WXA94822.1"/>
    <property type="molecule type" value="Genomic_DNA"/>
</dbReference>
<keyword evidence="6" id="KW-0720">Serine protease</keyword>
<evidence type="ECO:0000256" key="5">
    <source>
        <dbReference type="ARBA" id="ARBA00022801"/>
    </source>
</evidence>
<evidence type="ECO:0000256" key="7">
    <source>
        <dbReference type="SAM" id="MobiDB-lite"/>
    </source>
</evidence>
<organism evidence="11 12">
    <name type="scientific">Pendulispora brunnea</name>
    <dbReference type="NCBI Taxonomy" id="2905690"/>
    <lineage>
        <taxon>Bacteria</taxon>
        <taxon>Pseudomonadati</taxon>
        <taxon>Myxococcota</taxon>
        <taxon>Myxococcia</taxon>
        <taxon>Myxococcales</taxon>
        <taxon>Sorangiineae</taxon>
        <taxon>Pendulisporaceae</taxon>
        <taxon>Pendulispora</taxon>
    </lineage>
</organism>
<evidence type="ECO:0000256" key="2">
    <source>
        <dbReference type="ARBA" id="ARBA00005228"/>
    </source>
</evidence>
<name>A0ABZ2KBQ6_9BACT</name>
<dbReference type="PROSITE" id="PS00708">
    <property type="entry name" value="PRO_ENDOPEP_SER"/>
    <property type="match status" value="1"/>
</dbReference>
<dbReference type="EC" id="3.4.21.26" evidence="3"/>
<dbReference type="PANTHER" id="PTHR42881">
    <property type="entry name" value="PROLYL ENDOPEPTIDASE"/>
    <property type="match status" value="1"/>
</dbReference>
<keyword evidence="12" id="KW-1185">Reference proteome</keyword>
<protein>
    <recommendedName>
        <fullName evidence="3">prolyl oligopeptidase</fullName>
        <ecNumber evidence="3">3.4.21.26</ecNumber>
    </recommendedName>
</protein>
<comment type="catalytic activity">
    <reaction evidence="1">
        <text>Hydrolysis of Pro-|-Xaa &gt;&gt; Ala-|-Xaa in oligopeptides.</text>
        <dbReference type="EC" id="3.4.21.26"/>
    </reaction>
</comment>
<reference evidence="11 12" key="1">
    <citation type="submission" date="2021-12" db="EMBL/GenBank/DDBJ databases">
        <title>Discovery of the Pendulisporaceae a myxobacterial family with distinct sporulation behavior and unique specialized metabolism.</title>
        <authorList>
            <person name="Garcia R."/>
            <person name="Popoff A."/>
            <person name="Bader C.D."/>
            <person name="Loehr J."/>
            <person name="Walesch S."/>
            <person name="Walt C."/>
            <person name="Boldt J."/>
            <person name="Bunk B."/>
            <person name="Haeckl F.J.F.P.J."/>
            <person name="Gunesch A.P."/>
            <person name="Birkelbach J."/>
            <person name="Nuebel U."/>
            <person name="Pietschmann T."/>
            <person name="Bach T."/>
            <person name="Mueller R."/>
        </authorList>
    </citation>
    <scope>NUCLEOTIDE SEQUENCE [LARGE SCALE GENOMIC DNA]</scope>
    <source>
        <strain evidence="11 12">MSr12523</strain>
    </source>
</reference>
<evidence type="ECO:0000256" key="4">
    <source>
        <dbReference type="ARBA" id="ARBA00022670"/>
    </source>
</evidence>
<dbReference type="PROSITE" id="PS51257">
    <property type="entry name" value="PROKAR_LIPOPROTEIN"/>
    <property type="match status" value="1"/>
</dbReference>
<proteinExistence type="inferred from homology"/>
<dbReference type="SUPFAM" id="SSF50993">
    <property type="entry name" value="Peptidase/esterase 'gauge' domain"/>
    <property type="match status" value="1"/>
</dbReference>
<dbReference type="InterPro" id="IPR002470">
    <property type="entry name" value="Peptidase_S9A"/>
</dbReference>
<dbReference type="InterPro" id="IPR029058">
    <property type="entry name" value="AB_hydrolase_fold"/>
</dbReference>
<dbReference type="Pfam" id="PF00326">
    <property type="entry name" value="Peptidase_S9"/>
    <property type="match status" value="1"/>
</dbReference>
<dbReference type="PANTHER" id="PTHR42881:SF2">
    <property type="entry name" value="PROLYL ENDOPEPTIDASE"/>
    <property type="match status" value="1"/>
</dbReference>
<dbReference type="PRINTS" id="PR00862">
    <property type="entry name" value="PROLIGOPTASE"/>
</dbReference>
<dbReference type="Gene3D" id="2.130.10.120">
    <property type="entry name" value="Prolyl oligopeptidase, N-terminal domain"/>
    <property type="match status" value="1"/>
</dbReference>
<evidence type="ECO:0000256" key="3">
    <source>
        <dbReference type="ARBA" id="ARBA00011897"/>
    </source>
</evidence>
<evidence type="ECO:0000259" key="10">
    <source>
        <dbReference type="Pfam" id="PF02897"/>
    </source>
</evidence>
<feature type="domain" description="Peptidase S9 prolyl oligopeptidase catalytic" evidence="9">
    <location>
        <begin position="509"/>
        <end position="712"/>
    </location>
</feature>
<comment type="similarity">
    <text evidence="2">Belongs to the peptidase S9A family.</text>
</comment>
<feature type="compositionally biased region" description="Low complexity" evidence="7">
    <location>
        <begin position="23"/>
        <end position="44"/>
    </location>
</feature>
<evidence type="ECO:0000313" key="12">
    <source>
        <dbReference type="Proteomes" id="UP001379533"/>
    </source>
</evidence>
<gene>
    <name evidence="11" type="ORF">LZC95_51425</name>
</gene>
<dbReference type="Proteomes" id="UP001379533">
    <property type="component" value="Chromosome"/>
</dbReference>
<evidence type="ECO:0000256" key="6">
    <source>
        <dbReference type="ARBA" id="ARBA00022825"/>
    </source>
</evidence>
<keyword evidence="4" id="KW-0645">Protease</keyword>
<dbReference type="InterPro" id="IPR023302">
    <property type="entry name" value="Pept_S9A_N"/>
</dbReference>
<evidence type="ECO:0000256" key="8">
    <source>
        <dbReference type="SAM" id="SignalP"/>
    </source>
</evidence>
<feature type="region of interest" description="Disordered" evidence="7">
    <location>
        <begin position="22"/>
        <end position="44"/>
    </location>
</feature>
<evidence type="ECO:0000313" key="11">
    <source>
        <dbReference type="EMBL" id="WXA94822.1"/>
    </source>
</evidence>
<sequence length="720" mass="80392">MRASIVVTVLVSAAAACAPRSNTSSAKVSPAAAAPTATTNSASARSGVVETFHGVSVADPFRWLEDGNDPAVLDWANAEDRQARALLQAVPERPALAGELERISRNSEWLDVPIKKGGRYYYARRDAPHERGTYFEYDPATKKETALVDLDRLDPNEQLIAMWWRVSHNGRYVIFCMSNKGGDALEGRVFDVRARAWLPDRVGNMRHSYPVWDTNEKGFYYTWSPNHLDLSPEKRAAQSRIQYHLLRTAADADTIVKEPHHEDGVLEVPGLSDDGRWLIASRWYGTTKNAYTVFDRASKHGVWKPFTPDRDAQYSSDHRGNLLYVVTTEDAPRRRMLLADMLHPERDRWREIVHQREDASITHFGLFEKHMAIEYRKGGENEYAIHRLDGTYVRNVQPPGVGSLSGLIVPPPYNEGTVAFASYTQPMTPYVMRSPSFALERFPLAKERASDSAYITEKVLYTSPDGTRGPIFVVRAKSTPRNQPAPLILHAYGAFGITLEPGYRKGIEAWLDRGGIYAEAMIRGGGEFGDEWHRAGMRQKRANVYADFIAASEQLVHDHWTTPSQFVIRGKSAGGLLTTVAMTERPDLYAGVIAEVPCTDMVRYRIGGYGPLWTAEFGDPEKSDEFAALLRYSPYHNVKSGVRYPWVLVTASTDDDRLNPMHGRKFVAALHAAAPAATVLYRLERDAAHGGATTATHWVQSEADIYTFARAAITAHAAVQ</sequence>
<dbReference type="Gene3D" id="3.40.50.1820">
    <property type="entry name" value="alpha/beta hydrolase"/>
    <property type="match status" value="1"/>
</dbReference>
<feature type="signal peptide" evidence="8">
    <location>
        <begin position="1"/>
        <end position="18"/>
    </location>
</feature>
<dbReference type="InterPro" id="IPR001375">
    <property type="entry name" value="Peptidase_S9_cat"/>
</dbReference>
<feature type="domain" description="Peptidase S9A N-terminal" evidence="10">
    <location>
        <begin position="46"/>
        <end position="432"/>
    </location>
</feature>
<accession>A0ABZ2KBQ6</accession>
<dbReference type="SUPFAM" id="SSF53474">
    <property type="entry name" value="alpha/beta-Hydrolases"/>
    <property type="match status" value="1"/>
</dbReference>
<dbReference type="InterPro" id="IPR051167">
    <property type="entry name" value="Prolyl_oligopep/macrocyclase"/>
</dbReference>
<evidence type="ECO:0000259" key="9">
    <source>
        <dbReference type="Pfam" id="PF00326"/>
    </source>
</evidence>
<dbReference type="InterPro" id="IPR002471">
    <property type="entry name" value="Pept_S9_AS"/>
</dbReference>
<evidence type="ECO:0000256" key="1">
    <source>
        <dbReference type="ARBA" id="ARBA00001070"/>
    </source>
</evidence>
<keyword evidence="8" id="KW-0732">Signal</keyword>
<feature type="chain" id="PRO_5045467541" description="prolyl oligopeptidase" evidence="8">
    <location>
        <begin position="19"/>
        <end position="720"/>
    </location>
</feature>